<proteinExistence type="predicted"/>
<feature type="compositionally biased region" description="Low complexity" evidence="2">
    <location>
        <begin position="502"/>
        <end position="523"/>
    </location>
</feature>
<evidence type="ECO:0000313" key="3">
    <source>
        <dbReference type="EMBL" id="CUG91316.1"/>
    </source>
</evidence>
<gene>
    <name evidence="3" type="ORF">BSAL_31280</name>
</gene>
<accession>A0A0S4JM99</accession>
<feature type="compositionally biased region" description="Polar residues" evidence="2">
    <location>
        <begin position="719"/>
        <end position="728"/>
    </location>
</feature>
<dbReference type="OrthoDB" id="247430at2759"/>
<dbReference type="OMA" id="MEECENA"/>
<feature type="compositionally biased region" description="Polar residues" evidence="2">
    <location>
        <begin position="388"/>
        <end position="417"/>
    </location>
</feature>
<reference evidence="4" key="1">
    <citation type="submission" date="2015-09" db="EMBL/GenBank/DDBJ databases">
        <authorList>
            <consortium name="Pathogen Informatics"/>
        </authorList>
    </citation>
    <scope>NUCLEOTIDE SEQUENCE [LARGE SCALE GENOMIC DNA]</scope>
    <source>
        <strain evidence="4">Lake Konstanz</strain>
    </source>
</reference>
<dbReference type="EMBL" id="CYKH01001904">
    <property type="protein sequence ID" value="CUG91316.1"/>
    <property type="molecule type" value="Genomic_DNA"/>
</dbReference>
<evidence type="ECO:0000313" key="4">
    <source>
        <dbReference type="Proteomes" id="UP000051952"/>
    </source>
</evidence>
<dbReference type="PANTHER" id="PTHR39666:SF1">
    <property type="entry name" value="NUCLEAR PORE COMPLEX NUP2_50_61 DOMAIN-CONTAINING PROTEIN"/>
    <property type="match status" value="1"/>
</dbReference>
<feature type="region of interest" description="Disordered" evidence="2">
    <location>
        <begin position="498"/>
        <end position="531"/>
    </location>
</feature>
<dbReference type="AlphaFoldDB" id="A0A0S4JM99"/>
<name>A0A0S4JM99_BODSA</name>
<organism evidence="3 4">
    <name type="scientific">Bodo saltans</name>
    <name type="common">Flagellated protozoan</name>
    <dbReference type="NCBI Taxonomy" id="75058"/>
    <lineage>
        <taxon>Eukaryota</taxon>
        <taxon>Discoba</taxon>
        <taxon>Euglenozoa</taxon>
        <taxon>Kinetoplastea</taxon>
        <taxon>Metakinetoplastina</taxon>
        <taxon>Eubodonida</taxon>
        <taxon>Bodonidae</taxon>
        <taxon>Bodo</taxon>
    </lineage>
</organism>
<protein>
    <submittedName>
        <fullName evidence="3">Uncharacterized protein</fullName>
    </submittedName>
</protein>
<evidence type="ECO:0000256" key="1">
    <source>
        <dbReference type="SAM" id="Coils"/>
    </source>
</evidence>
<feature type="coiled-coil region" evidence="1">
    <location>
        <begin position="897"/>
        <end position="924"/>
    </location>
</feature>
<feature type="compositionally biased region" description="Low complexity" evidence="2">
    <location>
        <begin position="729"/>
        <end position="744"/>
    </location>
</feature>
<dbReference type="VEuPathDB" id="TriTrypDB:BSAL_31280"/>
<feature type="coiled-coil region" evidence="1">
    <location>
        <begin position="965"/>
        <end position="1077"/>
    </location>
</feature>
<dbReference type="Proteomes" id="UP000051952">
    <property type="component" value="Unassembled WGS sequence"/>
</dbReference>
<sequence>MEMREAPAAQLAPRSSSNNIVKAGSTTYVYRFVGPQQLECLVPEDQVESKEFTFVRKVDPKSGREFFVNTLTRNRVWVLPDVAALAAMPPLPAIIDRNGTVFHLTQSAGGEKVYAPQLLPVPLHPGHCWLPRPDRIHLKYFFVNAATKEKVMFLPPTLEYMGRIELMFLHYHIDEAISIPEKGRDISSSSTSEGTPYEQTLLQWAGREVQVLAQLVLKYGAEPPRQSTVDDVVDAYVRQGGVSQGDIDAILQVVEGHSAQEQLDALREAFGVPPRTLRQRILSMYHHYAPEKLHQVEQVTNQYGQPHLPQMLEDLVSKWGAEPQDFNASIKSPRTAALATSKLEQRVVAMLAAYDPSNLHKAQEYLAVFRGNERELLENLVRRFGPEPTSSTSNGGAPPSSVGSLTPRSHSTQSYQLRSPEGELDNNHSAEGGGNATDNVFRERLVAFYRRYNPGKLSGVDETLRKYAGEEALMMDQLVRKYGPEPSSPLLGTHAAGRLVTSHGGSPSHHSSSSQPASFEASATEPPPANVVPLRERITAMYEVYSIEGELEKTLELYDGSEKKMLEALVGAYGPEPTLQQVQDARRIAQEQAASRVTRKRGQSLVDQTRTNISAILSKHDPEAITSVDQLLAQYQGREEQLVEELSDRYLNGNSSTQPTEAVIDPQDPVALEQIRQEIATKARAENRAFLERLNTSESVGDEEGLISPVQALPPSEQHAASPSQAQESTNVTTADTTAASSSSPQRKVRQVVTVTPAILPSDGGVGQLYAVERQLHEALDATERVLRRNEILHEENVRLSNTHRTLQQQCDGEVRVVKNELDKVRSDFSRMHHEFALEKVQLKMQEEGAILRFKQETQEEHAKYVAAHLETLSEKKQLEQLLMETKAALAHSDSQCRSFEMRIKRRDRELEDAQAEVKFLTIQLDKGNCTDSWTQTDQLLQWSPRSDKRHSLQKNDPTTPRSTINEATIDVGQLRITCEELERELAIAKAKHREAMEECENAAKFIHVLKTKKRKLEERVAHLELRELALPDAPPSFTEVECRRLESEVTALQDQLAGADSQNRRCKREIAELRSLLSLHMAGSTPRISKKRSAV</sequence>
<keyword evidence="1" id="KW-0175">Coiled coil</keyword>
<keyword evidence="4" id="KW-1185">Reference proteome</keyword>
<dbReference type="PANTHER" id="PTHR39666">
    <property type="entry name" value="RANBP2-TYPE DOMAIN-CONTAINING PROTEIN"/>
    <property type="match status" value="1"/>
</dbReference>
<feature type="region of interest" description="Disordered" evidence="2">
    <location>
        <begin position="384"/>
        <end position="437"/>
    </location>
</feature>
<evidence type="ECO:0000256" key="2">
    <source>
        <dbReference type="SAM" id="MobiDB-lite"/>
    </source>
</evidence>
<feature type="region of interest" description="Disordered" evidence="2">
    <location>
        <begin position="714"/>
        <end position="749"/>
    </location>
</feature>